<reference evidence="15" key="1">
    <citation type="journal article" date="2022" name="IScience">
        <title>Evolution of zygomycete secretomes and the origins of terrestrial fungal ecologies.</title>
        <authorList>
            <person name="Chang Y."/>
            <person name="Wang Y."/>
            <person name="Mondo S."/>
            <person name="Ahrendt S."/>
            <person name="Andreopoulos W."/>
            <person name="Barry K."/>
            <person name="Beard J."/>
            <person name="Benny G.L."/>
            <person name="Blankenship S."/>
            <person name="Bonito G."/>
            <person name="Cuomo C."/>
            <person name="Desiro A."/>
            <person name="Gervers K.A."/>
            <person name="Hundley H."/>
            <person name="Kuo A."/>
            <person name="LaButti K."/>
            <person name="Lang B.F."/>
            <person name="Lipzen A."/>
            <person name="O'Donnell K."/>
            <person name="Pangilinan J."/>
            <person name="Reynolds N."/>
            <person name="Sandor L."/>
            <person name="Smith M.E."/>
            <person name="Tsang A."/>
            <person name="Grigoriev I.V."/>
            <person name="Stajich J.E."/>
            <person name="Spatafora J.W."/>
        </authorList>
    </citation>
    <scope>NUCLEOTIDE SEQUENCE</scope>
    <source>
        <strain evidence="15">RSA 2281</strain>
    </source>
</reference>
<evidence type="ECO:0000256" key="1">
    <source>
        <dbReference type="ARBA" id="ARBA00004651"/>
    </source>
</evidence>
<protein>
    <submittedName>
        <fullName evidence="15">P-loop containing nucleoside triphosphate hydrolase protein</fullName>
    </submittedName>
</protein>
<evidence type="ECO:0000313" key="15">
    <source>
        <dbReference type="EMBL" id="KAI9271642.1"/>
    </source>
</evidence>
<evidence type="ECO:0000256" key="4">
    <source>
        <dbReference type="ARBA" id="ARBA00022692"/>
    </source>
</evidence>
<feature type="transmembrane region" description="Helical" evidence="12">
    <location>
        <begin position="123"/>
        <end position="146"/>
    </location>
</feature>
<evidence type="ECO:0000256" key="11">
    <source>
        <dbReference type="SAM" id="MobiDB-lite"/>
    </source>
</evidence>
<dbReference type="FunFam" id="3.40.50.300:FF:000066">
    <property type="entry name" value="ABC transporter B family member 1"/>
    <property type="match status" value="1"/>
</dbReference>
<feature type="transmembrane region" description="Helical" evidence="12">
    <location>
        <begin position="280"/>
        <end position="299"/>
    </location>
</feature>
<dbReference type="Proteomes" id="UP001209540">
    <property type="component" value="Unassembled WGS sequence"/>
</dbReference>
<organism evidence="15 16">
    <name type="scientific">Phascolomyces articulosus</name>
    <dbReference type="NCBI Taxonomy" id="60185"/>
    <lineage>
        <taxon>Eukaryota</taxon>
        <taxon>Fungi</taxon>
        <taxon>Fungi incertae sedis</taxon>
        <taxon>Mucoromycota</taxon>
        <taxon>Mucoromycotina</taxon>
        <taxon>Mucoromycetes</taxon>
        <taxon>Mucorales</taxon>
        <taxon>Lichtheimiaceae</taxon>
        <taxon>Phascolomyces</taxon>
    </lineage>
</organism>
<dbReference type="Gene3D" id="1.20.1560.10">
    <property type="entry name" value="ABC transporter type 1, transmembrane domain"/>
    <property type="match status" value="1"/>
</dbReference>
<accession>A0AAD5K6E6</accession>
<keyword evidence="7" id="KW-0067">ATP-binding</keyword>
<comment type="caution">
    <text evidence="15">The sequence shown here is derived from an EMBL/GenBank/DDBJ whole genome shotgun (WGS) entry which is preliminary data.</text>
</comment>
<keyword evidence="5" id="KW-0677">Repeat</keyword>
<dbReference type="SUPFAM" id="SSF52540">
    <property type="entry name" value="P-loop containing nucleoside triphosphate hydrolases"/>
    <property type="match status" value="1"/>
</dbReference>
<feature type="domain" description="ABC transmembrane type-1" evidence="14">
    <location>
        <begin position="78"/>
        <end position="338"/>
    </location>
</feature>
<keyword evidence="16" id="KW-1185">Reference proteome</keyword>
<dbReference type="GO" id="GO:0016887">
    <property type="term" value="F:ATP hydrolysis activity"/>
    <property type="evidence" value="ECO:0007669"/>
    <property type="project" value="InterPro"/>
</dbReference>
<keyword evidence="10" id="KW-0325">Glycoprotein</keyword>
<dbReference type="GO" id="GO:0015421">
    <property type="term" value="F:ABC-type oligopeptide transporter activity"/>
    <property type="evidence" value="ECO:0007669"/>
    <property type="project" value="TreeGrafter"/>
</dbReference>
<name>A0AAD5K6E6_9FUNG</name>
<feature type="transmembrane region" description="Helical" evidence="12">
    <location>
        <begin position="198"/>
        <end position="217"/>
    </location>
</feature>
<feature type="domain" description="ABC transporter" evidence="13">
    <location>
        <begin position="373"/>
        <end position="610"/>
    </location>
</feature>
<reference evidence="15" key="2">
    <citation type="submission" date="2023-02" db="EMBL/GenBank/DDBJ databases">
        <authorList>
            <consortium name="DOE Joint Genome Institute"/>
            <person name="Mondo S.J."/>
            <person name="Chang Y."/>
            <person name="Wang Y."/>
            <person name="Ahrendt S."/>
            <person name="Andreopoulos W."/>
            <person name="Barry K."/>
            <person name="Beard J."/>
            <person name="Benny G.L."/>
            <person name="Blankenship S."/>
            <person name="Bonito G."/>
            <person name="Cuomo C."/>
            <person name="Desiro A."/>
            <person name="Gervers K.A."/>
            <person name="Hundley H."/>
            <person name="Kuo A."/>
            <person name="LaButti K."/>
            <person name="Lang B.F."/>
            <person name="Lipzen A."/>
            <person name="O'Donnell K."/>
            <person name="Pangilinan J."/>
            <person name="Reynolds N."/>
            <person name="Sandor L."/>
            <person name="Smith M.W."/>
            <person name="Tsang A."/>
            <person name="Grigoriev I.V."/>
            <person name="Stajich J.E."/>
            <person name="Spatafora J.W."/>
        </authorList>
    </citation>
    <scope>NUCLEOTIDE SEQUENCE</scope>
    <source>
        <strain evidence="15">RSA 2281</strain>
    </source>
</reference>
<dbReference type="InterPro" id="IPR036640">
    <property type="entry name" value="ABC1_TM_sf"/>
</dbReference>
<dbReference type="GO" id="GO:0005524">
    <property type="term" value="F:ATP binding"/>
    <property type="evidence" value="ECO:0007669"/>
    <property type="project" value="UniProtKB-KW"/>
</dbReference>
<evidence type="ECO:0000259" key="13">
    <source>
        <dbReference type="PROSITE" id="PS50893"/>
    </source>
</evidence>
<proteinExistence type="inferred from homology"/>
<dbReference type="PROSITE" id="PS50929">
    <property type="entry name" value="ABC_TM1F"/>
    <property type="match status" value="1"/>
</dbReference>
<feature type="transmembrane region" description="Helical" evidence="12">
    <location>
        <begin position="311"/>
        <end position="331"/>
    </location>
</feature>
<dbReference type="Gene3D" id="3.40.50.300">
    <property type="entry name" value="P-loop containing nucleotide triphosphate hydrolases"/>
    <property type="match status" value="1"/>
</dbReference>
<dbReference type="CDD" id="cd18577">
    <property type="entry name" value="ABC_6TM_Pgp_ABCB1_D1_like"/>
    <property type="match status" value="1"/>
</dbReference>
<feature type="transmembrane region" description="Helical" evidence="12">
    <location>
        <begin position="74"/>
        <end position="103"/>
    </location>
</feature>
<dbReference type="SUPFAM" id="SSF90123">
    <property type="entry name" value="ABC transporter transmembrane region"/>
    <property type="match status" value="1"/>
</dbReference>
<dbReference type="InterPro" id="IPR011527">
    <property type="entry name" value="ABC1_TM_dom"/>
</dbReference>
<evidence type="ECO:0000256" key="5">
    <source>
        <dbReference type="ARBA" id="ARBA00022737"/>
    </source>
</evidence>
<sequence>MAKEEIQQDIYPSFHHNQDDVDDDYDEDKLIDLEVEQMKTKEQYLKKIESTHADDKSVKSNNKKKNPSVIPHQLFPVFLATLGSIGISALQPVSIIIFGEFLAEFGSSMSNVDELLNNTIKMILIFVYIGTGIIVGGYCTHALWVLSGENQVKRIRQLYVHSILRQDMTRFDKAEEGSLTTRLATDTQMIQDGISEKLGLMVQLIAQVIAGFIIAFVKGGDLLAQDMYAHAGSIAEQVFSGIRTVYAFSLQDRFSKSYDRELDKVCATGVRRGLFMGVQTAAFIFVLFYTYALSFWYGAKLVNEGTLTGDIVLIAFFAMLIGIMSLLSLPLNLAAVASACGAAYRIFETIDRIPDIDPDSLEGIKDGKLTGQIEFSKVDFAYPTRSDIQVLKGFSAKVEPGQTIALVGSSGSGKSTTVQLLQRFYDVLGGDIFLDGKSIKNYNAQWLRRQIGVVSQEPVLFNMSVRKNLLMGATHTVTDGEIVEVCKKANCHSFISQLPQGYDTMIAQQGGMLSGGQKQQIAIARAIFKNPSISLLDEAASTLDTKSKRIVQQALDVASENRTTLMIAHRLSTIRNADTIIVMKQGEVVEQGNHNDLFEKDGVYADLVRKQLIAMEQEEGQSDDNRDD</sequence>
<dbReference type="AlphaFoldDB" id="A0AAD5K6E6"/>
<comment type="similarity">
    <text evidence="2">Belongs to the ABC transporter superfamily. ABCB family. Multidrug resistance exporter (TC 3.A.1.201) subfamily.</text>
</comment>
<evidence type="ECO:0000256" key="7">
    <source>
        <dbReference type="ARBA" id="ARBA00022840"/>
    </source>
</evidence>
<dbReference type="InterPro" id="IPR027417">
    <property type="entry name" value="P-loop_NTPase"/>
</dbReference>
<keyword evidence="6" id="KW-0547">Nucleotide-binding</keyword>
<dbReference type="InterPro" id="IPR003593">
    <property type="entry name" value="AAA+_ATPase"/>
</dbReference>
<dbReference type="PROSITE" id="PS50893">
    <property type="entry name" value="ABC_TRANSPORTER_2"/>
    <property type="match status" value="1"/>
</dbReference>
<evidence type="ECO:0000313" key="16">
    <source>
        <dbReference type="Proteomes" id="UP001209540"/>
    </source>
</evidence>
<dbReference type="EMBL" id="JAIXMP010000006">
    <property type="protein sequence ID" value="KAI9271642.1"/>
    <property type="molecule type" value="Genomic_DNA"/>
</dbReference>
<evidence type="ECO:0000256" key="3">
    <source>
        <dbReference type="ARBA" id="ARBA00022448"/>
    </source>
</evidence>
<dbReference type="GO" id="GO:0090374">
    <property type="term" value="P:oligopeptide export from mitochondrion"/>
    <property type="evidence" value="ECO:0007669"/>
    <property type="project" value="TreeGrafter"/>
</dbReference>
<dbReference type="Pfam" id="PF00664">
    <property type="entry name" value="ABC_membrane"/>
    <property type="match status" value="2"/>
</dbReference>
<evidence type="ECO:0000256" key="12">
    <source>
        <dbReference type="SAM" id="Phobius"/>
    </source>
</evidence>
<evidence type="ECO:0000256" key="2">
    <source>
        <dbReference type="ARBA" id="ARBA00007577"/>
    </source>
</evidence>
<gene>
    <name evidence="15" type="ORF">BDA99DRAFT_556869</name>
</gene>
<dbReference type="PANTHER" id="PTHR43394:SF1">
    <property type="entry name" value="ATP-BINDING CASSETTE SUB-FAMILY B MEMBER 10, MITOCHONDRIAL"/>
    <property type="match status" value="1"/>
</dbReference>
<comment type="subcellular location">
    <subcellularLocation>
        <location evidence="1">Cell membrane</location>
        <topology evidence="1">Multi-pass membrane protein</topology>
    </subcellularLocation>
</comment>
<dbReference type="PANTHER" id="PTHR43394">
    <property type="entry name" value="ATP-DEPENDENT PERMEASE MDL1, MITOCHONDRIAL"/>
    <property type="match status" value="1"/>
</dbReference>
<dbReference type="InterPro" id="IPR003439">
    <property type="entry name" value="ABC_transporter-like_ATP-bd"/>
</dbReference>
<evidence type="ECO:0000256" key="10">
    <source>
        <dbReference type="ARBA" id="ARBA00023180"/>
    </source>
</evidence>
<dbReference type="GO" id="GO:0005743">
    <property type="term" value="C:mitochondrial inner membrane"/>
    <property type="evidence" value="ECO:0007669"/>
    <property type="project" value="TreeGrafter"/>
</dbReference>
<evidence type="ECO:0000259" key="14">
    <source>
        <dbReference type="PROSITE" id="PS50929"/>
    </source>
</evidence>
<feature type="region of interest" description="Disordered" evidence="11">
    <location>
        <begin position="1"/>
        <end position="23"/>
    </location>
</feature>
<dbReference type="CDD" id="cd03249">
    <property type="entry name" value="ABC_MTABC3_MDL1_MDL2"/>
    <property type="match status" value="1"/>
</dbReference>
<keyword evidence="4 12" id="KW-0812">Transmembrane</keyword>
<evidence type="ECO:0000256" key="6">
    <source>
        <dbReference type="ARBA" id="ARBA00022741"/>
    </source>
</evidence>
<keyword evidence="8 12" id="KW-1133">Transmembrane helix</keyword>
<dbReference type="GO" id="GO:0005886">
    <property type="term" value="C:plasma membrane"/>
    <property type="evidence" value="ECO:0007669"/>
    <property type="project" value="UniProtKB-SubCell"/>
</dbReference>
<keyword evidence="9 12" id="KW-0472">Membrane</keyword>
<dbReference type="Pfam" id="PF00005">
    <property type="entry name" value="ABC_tran"/>
    <property type="match status" value="1"/>
</dbReference>
<keyword evidence="3" id="KW-0813">Transport</keyword>
<dbReference type="InterPro" id="IPR039421">
    <property type="entry name" value="Type_1_exporter"/>
</dbReference>
<evidence type="ECO:0000256" key="9">
    <source>
        <dbReference type="ARBA" id="ARBA00023136"/>
    </source>
</evidence>
<dbReference type="SMART" id="SM00382">
    <property type="entry name" value="AAA"/>
    <property type="match status" value="1"/>
</dbReference>
<keyword evidence="15" id="KW-0378">Hydrolase</keyword>
<evidence type="ECO:0000256" key="8">
    <source>
        <dbReference type="ARBA" id="ARBA00022989"/>
    </source>
</evidence>